<evidence type="ECO:0000313" key="1">
    <source>
        <dbReference type="EMBL" id="KAF2226995.1"/>
    </source>
</evidence>
<keyword evidence="2" id="KW-1185">Reference proteome</keyword>
<accession>A0A6A6GMM6</accession>
<protein>
    <submittedName>
        <fullName evidence="1">Uncharacterized protein</fullName>
    </submittedName>
</protein>
<proteinExistence type="predicted"/>
<dbReference type="Proteomes" id="UP000799538">
    <property type="component" value="Unassembled WGS sequence"/>
</dbReference>
<organism evidence="1 2">
    <name type="scientific">Elsinoe ampelina</name>
    <dbReference type="NCBI Taxonomy" id="302913"/>
    <lineage>
        <taxon>Eukaryota</taxon>
        <taxon>Fungi</taxon>
        <taxon>Dikarya</taxon>
        <taxon>Ascomycota</taxon>
        <taxon>Pezizomycotina</taxon>
        <taxon>Dothideomycetes</taxon>
        <taxon>Dothideomycetidae</taxon>
        <taxon>Myriangiales</taxon>
        <taxon>Elsinoaceae</taxon>
        <taxon>Elsinoe</taxon>
    </lineage>
</organism>
<sequence>MAPSVCHQGLQAFLAASDTPSDMDDASSFTSGMMTPTTTLPLAPVFEKPEFNKTVVLFHNVYPNGSIVHVDLYTYVRVENLFDKKGDIRYGWLENHAGPRLVNTMHWFDTPAAHNVMTIRAAENVLVALHELYDAITPSSPSPRINFFVTDYSNLLGELPDEYKIPGAAIVAGPVKN</sequence>
<dbReference type="EMBL" id="ML992502">
    <property type="protein sequence ID" value="KAF2226995.1"/>
    <property type="molecule type" value="Genomic_DNA"/>
</dbReference>
<gene>
    <name evidence="1" type="ORF">BDZ85DRAFT_257078</name>
</gene>
<name>A0A6A6GMM6_9PEZI</name>
<evidence type="ECO:0000313" key="2">
    <source>
        <dbReference type="Proteomes" id="UP000799538"/>
    </source>
</evidence>
<reference evidence="2" key="1">
    <citation type="journal article" date="2020" name="Stud. Mycol.">
        <title>101 Dothideomycetes genomes: A test case for predicting lifestyles and emergence of pathogens.</title>
        <authorList>
            <person name="Haridas S."/>
            <person name="Albert R."/>
            <person name="Binder M."/>
            <person name="Bloem J."/>
            <person name="LaButti K."/>
            <person name="Salamov A."/>
            <person name="Andreopoulos B."/>
            <person name="Baker S."/>
            <person name="Barry K."/>
            <person name="Bills G."/>
            <person name="Bluhm B."/>
            <person name="Cannon C."/>
            <person name="Castanera R."/>
            <person name="Culley D."/>
            <person name="Daum C."/>
            <person name="Ezra D."/>
            <person name="Gonzalez J."/>
            <person name="Henrissat B."/>
            <person name="Kuo A."/>
            <person name="Liang C."/>
            <person name="Lipzen A."/>
            <person name="Lutzoni F."/>
            <person name="Magnuson J."/>
            <person name="Mondo S."/>
            <person name="Nolan M."/>
            <person name="Ohm R."/>
            <person name="Pangilinan J."/>
            <person name="Park H.-J."/>
            <person name="Ramirez L."/>
            <person name="Alfaro M."/>
            <person name="Sun H."/>
            <person name="Tritt A."/>
            <person name="Yoshinaga Y."/>
            <person name="Zwiers L.-H."/>
            <person name="Turgeon B."/>
            <person name="Goodwin S."/>
            <person name="Spatafora J."/>
            <person name="Crous P."/>
            <person name="Grigoriev I."/>
        </authorList>
    </citation>
    <scope>NUCLEOTIDE SEQUENCE [LARGE SCALE GENOMIC DNA]</scope>
    <source>
        <strain evidence="2">CECT 20119</strain>
    </source>
</reference>
<dbReference type="AlphaFoldDB" id="A0A6A6GMM6"/>